<dbReference type="CDD" id="cd01450">
    <property type="entry name" value="vWFA_subfamily_ECM"/>
    <property type="match status" value="1"/>
</dbReference>
<keyword evidence="1 4" id="KW-0732">Signal</keyword>
<dbReference type="InterPro" id="IPR002035">
    <property type="entry name" value="VWF_A"/>
</dbReference>
<evidence type="ECO:0000259" key="7">
    <source>
        <dbReference type="PROSITE" id="PS51670"/>
    </source>
</evidence>
<protein>
    <submittedName>
        <fullName evidence="9">Uncharacterized protein LOC101848762</fullName>
    </submittedName>
</protein>
<feature type="domain" description="VWFA" evidence="6">
    <location>
        <begin position="61"/>
        <end position="234"/>
    </location>
</feature>
<dbReference type="SMART" id="SM00254">
    <property type="entry name" value="ShKT"/>
    <property type="match status" value="5"/>
</dbReference>
<comment type="caution">
    <text evidence="2">Lacks conserved residue(s) required for the propagation of feature annotation.</text>
</comment>
<feature type="domain" description="VWFA" evidence="6">
    <location>
        <begin position="537"/>
        <end position="712"/>
    </location>
</feature>
<feature type="disulfide bond" evidence="2">
    <location>
        <begin position="2160"/>
        <end position="2194"/>
    </location>
</feature>
<name>A0ABM1VWL4_APLCA</name>
<dbReference type="Proteomes" id="UP000694888">
    <property type="component" value="Unplaced"/>
</dbReference>
<feature type="domain" description="VWFC" evidence="5">
    <location>
        <begin position="1715"/>
        <end position="1781"/>
    </location>
</feature>
<dbReference type="Pfam" id="PF00092">
    <property type="entry name" value="VWA"/>
    <property type="match status" value="4"/>
</dbReference>
<evidence type="ECO:0000313" key="8">
    <source>
        <dbReference type="Proteomes" id="UP000694888"/>
    </source>
</evidence>
<dbReference type="Gene3D" id="1.10.10.1940">
    <property type="match status" value="1"/>
</dbReference>
<organism evidence="8 9">
    <name type="scientific">Aplysia californica</name>
    <name type="common">California sea hare</name>
    <dbReference type="NCBI Taxonomy" id="6500"/>
    <lineage>
        <taxon>Eukaryota</taxon>
        <taxon>Metazoa</taxon>
        <taxon>Spiralia</taxon>
        <taxon>Lophotrochozoa</taxon>
        <taxon>Mollusca</taxon>
        <taxon>Gastropoda</taxon>
        <taxon>Heterobranchia</taxon>
        <taxon>Euthyneura</taxon>
        <taxon>Tectipleura</taxon>
        <taxon>Aplysiida</taxon>
        <taxon>Aplysioidea</taxon>
        <taxon>Aplysiidae</taxon>
        <taxon>Aplysia</taxon>
    </lineage>
</organism>
<dbReference type="Pfam" id="PF00090">
    <property type="entry name" value="TSP_1"/>
    <property type="match status" value="1"/>
</dbReference>
<dbReference type="InterPro" id="IPR036465">
    <property type="entry name" value="vWFA_dom_sf"/>
</dbReference>
<dbReference type="InterPro" id="IPR001007">
    <property type="entry name" value="VWF_dom"/>
</dbReference>
<accession>A0ABM1VWL4</accession>
<evidence type="ECO:0000256" key="1">
    <source>
        <dbReference type="ARBA" id="ARBA00022729"/>
    </source>
</evidence>
<evidence type="ECO:0000256" key="4">
    <source>
        <dbReference type="SAM" id="SignalP"/>
    </source>
</evidence>
<dbReference type="Gene3D" id="2.20.100.10">
    <property type="entry name" value="Thrombospondin type-1 (TSP1) repeat"/>
    <property type="match status" value="1"/>
</dbReference>
<dbReference type="InterPro" id="IPR000884">
    <property type="entry name" value="TSP1_rpt"/>
</dbReference>
<evidence type="ECO:0000256" key="3">
    <source>
        <dbReference type="SAM" id="MobiDB-lite"/>
    </source>
</evidence>
<feature type="domain" description="VWFA" evidence="6">
    <location>
        <begin position="740"/>
        <end position="915"/>
    </location>
</feature>
<feature type="domain" description="VWFC" evidence="5">
    <location>
        <begin position="1258"/>
        <end position="1323"/>
    </location>
</feature>
<dbReference type="PROSITE" id="PS50234">
    <property type="entry name" value="VWFA"/>
    <property type="match status" value="4"/>
</dbReference>
<feature type="domain" description="VWFC" evidence="5">
    <location>
        <begin position="1034"/>
        <end position="1099"/>
    </location>
</feature>
<feature type="domain" description="VWFC" evidence="5">
    <location>
        <begin position="1119"/>
        <end position="1184"/>
    </location>
</feature>
<gene>
    <name evidence="9" type="primary">LOC101848762</name>
</gene>
<dbReference type="PANTHER" id="PTHR24020:SF20">
    <property type="entry name" value="PH DOMAIN-CONTAINING PROTEIN"/>
    <property type="match status" value="1"/>
</dbReference>
<dbReference type="SMART" id="SM00209">
    <property type="entry name" value="TSP1"/>
    <property type="match status" value="1"/>
</dbReference>
<feature type="domain" description="VWFC" evidence="5">
    <location>
        <begin position="1929"/>
        <end position="1996"/>
    </location>
</feature>
<dbReference type="PROSITE" id="PS50092">
    <property type="entry name" value="TSP1"/>
    <property type="match status" value="1"/>
</dbReference>
<feature type="domain" description="ShKT" evidence="7">
    <location>
        <begin position="1213"/>
        <end position="1248"/>
    </location>
</feature>
<dbReference type="Gene3D" id="3.40.50.410">
    <property type="entry name" value="von Willebrand factor, type A domain"/>
    <property type="match status" value="4"/>
</dbReference>
<feature type="domain" description="VWFC" evidence="5">
    <location>
        <begin position="2036"/>
        <end position="2102"/>
    </location>
</feature>
<dbReference type="Pfam" id="PF01549">
    <property type="entry name" value="ShK"/>
    <property type="match status" value="5"/>
</dbReference>
<dbReference type="InterPro" id="IPR050525">
    <property type="entry name" value="ECM_Assembly_Org"/>
</dbReference>
<dbReference type="InterPro" id="IPR036383">
    <property type="entry name" value="TSP1_rpt_sf"/>
</dbReference>
<sequence length="2435" mass="259366">MEKGILLLVAALVGPWTAQGAPTTPATKNVCPIRQYITTSQSLTFSFFILFPQACGTNPADIHFLLDASGSVQPANFQKQLDFVKKFTRSFNIGPNGVQIGATIFSTTPANQFWMNSHPDKTGLLAAINKIPYPGGNTHTELGLKFIRNNAFTKAHGDRDRVANILIVITDGQSTEPAKTKIEADEIHKENINIFAIGVGNGVDRKELELIASDPKNVFTVSNFNALDNIQASLQKTACEVDGHWSKWGFYSPCSKTCGGGTQFRERTCTDPAPANGGKNCQGELSSDFAFHGNGRQDRACNTAACTTLPPPTTKPTIKPQLMTTPAAGCGVQPADILFVVDASGSVTAPNFQKTLTFVENTVNGLKIGPADTQIGMVTFDTKPYLQFHFNKFSDKQSIINRVKATTYTKGGTNTDKALKYATDTSFTTANGMRPNAAHIAIVVTDGQSQSAAATAAEAKRLRDKGITVFSIGVGGGAKQSELNAIASDPDKDHVFVVTNFDSLNQIKGSLQQKACEVKPTMKAATPPPATCGGQADIVFLLDESGSVGQSNFDKMLSFVQNVANDFTIGPNDVQVGVDTFSTSFGTDFHLKDHLSKPSLLSAVKNIHYSGGGTNTGDAIGHMTRESFTAAAGHRANVPKIAIVVTDGRSNNKQATIAEAEKARKAGITMLAIGVGAGVDDSELNAIATDPDSQNVYKASSFDALKGLQGYIATKACGAAKPQPSQNPPPNQKTCGSQADIVFLLDSSGSVGNSNFKLLLNFVNTLVQDLDIGQNKIRVGVEKFSSRPYNEFNLNKYNDKTSLQNAISNIKFQRGGTNTGDAITYLDQNMFKQSNGDRPGVPNIAVIVTDGRSNKPDETKAAAKLARDHGINVFSVGVGKGISKTELNEMATDPDNSHVLMVDDFSKLSAIKGAFQQQTCQAIPPTLPPYIPTQAPKMTPAPDPCKDQINDCNKYGADSCTNYKDWAQKNCQLTCGFCTTSVPTIPPPCVDKLPDCPNYDVTSCVGTYKSWAMDNCRKYCGYCAPSAQTGGYFNKCFYKGKQYSQGDKWDDGCAYQCECTDASTGKYDCYNKCPTYYNLPTKCTLVQKQGQCCLEPVCNFDATYTTKTGQNVSDLNGNKVCVYGGSKYYQSQVWTVGCDLECICEDAGVGLYNCQSKCAHYGNLPSYCKLVKPPGECCEKPHCEFSTQVGTFTGKGNPSGPGVNGMMTTPPPCIDKNPDCKTYQSGLCTDMNYRPFAMDNCRKFCGFCNQTGVPSPNDVCVYKGQAYKQGDAWYDGCDKICVCDNAAFGYFRCDDRCPKYLNLPSGCTLQDVPGQCCKGLQCNTPGTFTGSQTVPNTMGAVPQPYPAPNPRPAGSQYPTPAPGQTYAPYPYLTPAPGQTYAPGKYPTLAPGQTYPPGIYPYPPLVPGQTLAPGQKPIPTLQPGQTWAPGKNPYATLVPGQNPYPTPAPGQTYAPYPYLTPAPGQTYAPGKYPTLAPGQTYPPGIYPYPPLVPGQTLAPGQKPIPTLQPGQTWAPGKNPYAPLVPGQNNPGPTKYPFPTPAPGQTYAPYPYLTPAPGQTYAPGKYPTLAPGKTYPPGIYPYPPPVPGQTLAPGQKPIPTLQPGQTWAPGKNPYATLAPGQTYAPGQYPFPTLAPGQTYAPGQNPYPTLAPGQTYAPGRNPYPTLAPGQTYAPGQAPFPTPAPGQTYAPGQAPFPTLAPGQSPNPNGGQVVIPPKLDGCVYNGVLYQQGQRWSDGCKSTCVCENGKTGQYRCSPRCPTFQSLDPRCTLKDNPNDVCCKFPDCPTQPNGQVINVVPTYGQGSTGYSPAQVPTGTGGTMTGSGGLPVNVLPSGSSAPMTGTRTGCVYKGTLYTQGAKWKDGCDFNCECLDGTTGNYRCTDICPNLSNLPPQCVLIPDPNNACCQTYKCDFTKTTQAPVPINQGGTAAPPPGTSTCVYNGRYYRQGEEWTDGCALRCRCEDAMNNVHQCTNRCPDYNNVPISCTRVPDPKDPQCCKIPDCGAVTGTSGGGTTTGLSPVGFSGTITGYGKPPDRNSITGFRNGCLFKGVVYNQGDTWEDGCDYDCECTDASAGKYVCNERCQRFGSVPSGCSLGPDPNDRCCQQVSCVPTAGQAATSAPNTGPCQDKLKDCYLYGKASCTGQYAAWAKDNCQLFCGFCGTNTQTKCEDKIPNCVDYGTDSCKGDYTSWAEFNCPKTCGLCGGTATSNPINVGGVTNPPSGGISPGKTKNEQNKENVKSLFISLNIIYLSIYCSLSARPLTSVCLHNHLAISLFFSFSEQLIAAGGSSGGNTGFNQGSFTIDPNSGVVTGVGAAGCYYKNKLYQQGDDWQDGCLYNCTCENAVTGFYKCVDRCPTYNFLPQGCSLVKKPGQCCSEPQCVGAGGQITSTVGVIVDIINAVARCIQWNLPSVCTLKAPAPGKCCKTPDCPSNVNIQYPPGYVEQ</sequence>
<dbReference type="RefSeq" id="XP_035826806.1">
    <property type="nucleotide sequence ID" value="XM_035970913.1"/>
</dbReference>
<dbReference type="InterPro" id="IPR003582">
    <property type="entry name" value="ShKT_dom"/>
</dbReference>
<dbReference type="CDD" id="cd01472">
    <property type="entry name" value="vWA_collagen"/>
    <property type="match status" value="2"/>
</dbReference>
<feature type="domain" description="ShKT" evidence="7">
    <location>
        <begin position="945"/>
        <end position="978"/>
    </location>
</feature>
<dbReference type="PANTHER" id="PTHR24020">
    <property type="entry name" value="COLLAGEN ALPHA"/>
    <property type="match status" value="1"/>
</dbReference>
<feature type="signal peptide" evidence="4">
    <location>
        <begin position="1"/>
        <end position="20"/>
    </location>
</feature>
<evidence type="ECO:0000313" key="9">
    <source>
        <dbReference type="RefSeq" id="XP_035826806.1"/>
    </source>
</evidence>
<proteinExistence type="predicted"/>
<dbReference type="SUPFAM" id="SSF57603">
    <property type="entry name" value="FnI-like domain"/>
    <property type="match status" value="3"/>
</dbReference>
<dbReference type="PROSITE" id="PS50184">
    <property type="entry name" value="VWFC_2"/>
    <property type="match status" value="7"/>
</dbReference>
<feature type="domain" description="VWFC" evidence="5">
    <location>
        <begin position="2307"/>
        <end position="2372"/>
    </location>
</feature>
<dbReference type="SUPFAM" id="SSF53300">
    <property type="entry name" value="vWA-like"/>
    <property type="match status" value="4"/>
</dbReference>
<dbReference type="SMART" id="SM00327">
    <property type="entry name" value="VWA"/>
    <property type="match status" value="4"/>
</dbReference>
<dbReference type="SMART" id="SM00214">
    <property type="entry name" value="VWC"/>
    <property type="match status" value="8"/>
</dbReference>
<evidence type="ECO:0000259" key="6">
    <source>
        <dbReference type="PROSITE" id="PS50234"/>
    </source>
</evidence>
<keyword evidence="2" id="KW-1015">Disulfide bond</keyword>
<evidence type="ECO:0000256" key="2">
    <source>
        <dbReference type="PROSITE-ProRule" id="PRU01005"/>
    </source>
</evidence>
<feature type="chain" id="PRO_5047282168" evidence="4">
    <location>
        <begin position="21"/>
        <end position="2435"/>
    </location>
</feature>
<feature type="domain" description="VWFA" evidence="6">
    <location>
        <begin position="336"/>
        <end position="511"/>
    </location>
</feature>
<dbReference type="PROSITE" id="PS01208">
    <property type="entry name" value="VWFC_1"/>
    <property type="match status" value="2"/>
</dbReference>
<dbReference type="GeneID" id="101848762"/>
<feature type="region of interest" description="Disordered" evidence="3">
    <location>
        <begin position="1341"/>
        <end position="1360"/>
    </location>
</feature>
<keyword evidence="8" id="KW-1185">Reference proteome</keyword>
<dbReference type="PROSITE" id="PS51670">
    <property type="entry name" value="SHKT"/>
    <property type="match status" value="3"/>
</dbReference>
<dbReference type="SUPFAM" id="SSF82895">
    <property type="entry name" value="TSP-1 type 1 repeat"/>
    <property type="match status" value="1"/>
</dbReference>
<feature type="domain" description="ShKT" evidence="7">
    <location>
        <begin position="2160"/>
        <end position="2194"/>
    </location>
</feature>
<dbReference type="PRINTS" id="PR00453">
    <property type="entry name" value="VWFADOMAIN"/>
</dbReference>
<evidence type="ECO:0000259" key="5">
    <source>
        <dbReference type="PROSITE" id="PS50184"/>
    </source>
</evidence>
<reference evidence="9" key="1">
    <citation type="submission" date="2025-08" db="UniProtKB">
        <authorList>
            <consortium name="RefSeq"/>
        </authorList>
    </citation>
    <scope>IDENTIFICATION</scope>
</reference>